<keyword evidence="3" id="KW-1185">Reference proteome</keyword>
<evidence type="ECO:0000259" key="1">
    <source>
        <dbReference type="Pfam" id="PF22578"/>
    </source>
</evidence>
<sequence length="379" mass="42329">MKNYQVAVVGSGPSGASAAFHLAKAGIKTVILEKEVLPRYKVCGGGFVYRGRKDMPFDVSEVVDIEFNRVDVYMGKDLHFITEREKPIVSLVMRDTFDELIVSKAKELGVEIIENCKVKSLNKVDGMVEIETSQGMVQTQFVIAADGVYSQVAKMAGWKEDTRTLIPALEYEVEVNQKDFDRLSKEIRFDIDAIPAGYGWCFPKKNHLSIGVGVILNDNKKIKEYCAEYIKFLGIEEILSIEKHGYQIPVTPRLDGFVKNNVFLIGDAAGFADPLTAEGISNAILSGKLVAEAIAEANGDEEKAAKTYSDIIENTIMPELLTSMKLAKLFYASKIVRKFLLKKYGQRFSEAMTDIFMGEKNYPKDVNDKIKEKLKGLIF</sequence>
<dbReference type="NCBIfam" id="TIGR02032">
    <property type="entry name" value="GG-red-SF"/>
    <property type="match status" value="1"/>
</dbReference>
<dbReference type="PRINTS" id="PR00420">
    <property type="entry name" value="RNGMNOXGNASE"/>
</dbReference>
<dbReference type="STRING" id="1790137.AXE80_08825"/>
<dbReference type="Proteomes" id="UP000092967">
    <property type="component" value="Chromosome"/>
</dbReference>
<dbReference type="KEGG" id="wfu:AXE80_08825"/>
<dbReference type="AlphaFoldDB" id="A0A1B1Y6I3"/>
<dbReference type="GO" id="GO:0016628">
    <property type="term" value="F:oxidoreductase activity, acting on the CH-CH group of donors, NAD or NADP as acceptor"/>
    <property type="evidence" value="ECO:0007669"/>
    <property type="project" value="InterPro"/>
</dbReference>
<dbReference type="Pfam" id="PF22578">
    <property type="entry name" value="GGR_cat"/>
    <property type="match status" value="1"/>
</dbReference>
<dbReference type="InterPro" id="IPR011777">
    <property type="entry name" value="Geranylgeranyl_Rdtase_fam"/>
</dbReference>
<dbReference type="PANTHER" id="PTHR42685:SF22">
    <property type="entry name" value="CONDITIONED MEDIUM FACTOR RECEPTOR 1"/>
    <property type="match status" value="1"/>
</dbReference>
<proteinExistence type="predicted"/>
<protein>
    <submittedName>
        <fullName evidence="2">Geranylgeranyl reductase</fullName>
    </submittedName>
</protein>
<dbReference type="InterPro" id="IPR050407">
    <property type="entry name" value="Geranylgeranyl_reductase"/>
</dbReference>
<reference evidence="2 3" key="1">
    <citation type="submission" date="2016-02" db="EMBL/GenBank/DDBJ databases">
        <authorList>
            <person name="Wen L."/>
            <person name="He K."/>
            <person name="Yang H."/>
        </authorList>
    </citation>
    <scope>NUCLEOTIDE SEQUENCE [LARGE SCALE GENOMIC DNA]</scope>
    <source>
        <strain evidence="2 3">CZ1127</strain>
    </source>
</reference>
<evidence type="ECO:0000313" key="2">
    <source>
        <dbReference type="EMBL" id="ANW96375.1"/>
    </source>
</evidence>
<organism evidence="2 3">
    <name type="scientific">Wenyingzhuangia fucanilytica</name>
    <dbReference type="NCBI Taxonomy" id="1790137"/>
    <lineage>
        <taxon>Bacteria</taxon>
        <taxon>Pseudomonadati</taxon>
        <taxon>Bacteroidota</taxon>
        <taxon>Flavobacteriia</taxon>
        <taxon>Flavobacteriales</taxon>
        <taxon>Flavobacteriaceae</taxon>
        <taxon>Wenyingzhuangia</taxon>
    </lineage>
</organism>
<accession>A0A1B1Y6I3</accession>
<dbReference type="OrthoDB" id="9806565at2"/>
<dbReference type="EMBL" id="CP014224">
    <property type="protein sequence ID" value="ANW96375.1"/>
    <property type="molecule type" value="Genomic_DNA"/>
</dbReference>
<dbReference type="InterPro" id="IPR036188">
    <property type="entry name" value="FAD/NAD-bd_sf"/>
</dbReference>
<dbReference type="Pfam" id="PF13738">
    <property type="entry name" value="Pyr_redox_3"/>
    <property type="match status" value="1"/>
</dbReference>
<name>A0A1B1Y6I3_9FLAO</name>
<feature type="domain" description="Digeranylgeranylglycerophospholipid reductase catalytic" evidence="1">
    <location>
        <begin position="175"/>
        <end position="231"/>
    </location>
</feature>
<evidence type="ECO:0000313" key="3">
    <source>
        <dbReference type="Proteomes" id="UP000092967"/>
    </source>
</evidence>
<dbReference type="PANTHER" id="PTHR42685">
    <property type="entry name" value="GERANYLGERANYL DIPHOSPHATE REDUCTASE"/>
    <property type="match status" value="1"/>
</dbReference>
<dbReference type="RefSeq" id="WP_068826430.1">
    <property type="nucleotide sequence ID" value="NZ_CP014224.1"/>
</dbReference>
<dbReference type="Gene3D" id="3.50.50.60">
    <property type="entry name" value="FAD/NAD(P)-binding domain"/>
    <property type="match status" value="1"/>
</dbReference>
<dbReference type="InterPro" id="IPR054715">
    <property type="entry name" value="GGR_cat"/>
</dbReference>
<dbReference type="SUPFAM" id="SSF51905">
    <property type="entry name" value="FAD/NAD(P)-binding domain"/>
    <property type="match status" value="1"/>
</dbReference>
<gene>
    <name evidence="2" type="ORF">AXE80_08825</name>
</gene>